<dbReference type="InterPro" id="IPR035924">
    <property type="entry name" value="FlaG-like_sf"/>
</dbReference>
<keyword evidence="1" id="KW-0966">Cell projection</keyword>
<evidence type="ECO:0000313" key="2">
    <source>
        <dbReference type="Proteomes" id="UP000015620"/>
    </source>
</evidence>
<reference evidence="1 2" key="1">
    <citation type="journal article" date="2013" name="PLoS ONE">
        <title>Genome-Wide Relatedness of Treponema pedis, from Gingiva and Necrotic Skin Lesions of Pigs, with the Human Oral Pathogen Treponema denticola.</title>
        <authorList>
            <person name="Svartstrom O."/>
            <person name="Mushtaq M."/>
            <person name="Pringle M."/>
            <person name="Segerman B."/>
        </authorList>
    </citation>
    <scope>NUCLEOTIDE SEQUENCE [LARGE SCALE GENOMIC DNA]</scope>
    <source>
        <strain evidence="1">T A4</strain>
    </source>
</reference>
<protein>
    <submittedName>
        <fullName evidence="1">Flagellin FlaG</fullName>
    </submittedName>
</protein>
<accession>S6A4R0</accession>
<proteinExistence type="predicted"/>
<dbReference type="KEGG" id="tped:TPE_2207"/>
<gene>
    <name evidence="1" type="ORF">TPE_2207</name>
</gene>
<dbReference type="InterPro" id="IPR005186">
    <property type="entry name" value="FlaG"/>
</dbReference>
<dbReference type="Pfam" id="PF03646">
    <property type="entry name" value="FlaG"/>
    <property type="match status" value="1"/>
</dbReference>
<keyword evidence="2" id="KW-1185">Reference proteome</keyword>
<keyword evidence="1" id="KW-0969">Cilium</keyword>
<dbReference type="PANTHER" id="PTHR37166:SF1">
    <property type="entry name" value="PROTEIN FLAG"/>
    <property type="match status" value="1"/>
</dbReference>
<dbReference type="HOGENOM" id="CLU_120910_6_2_12"/>
<dbReference type="AlphaFoldDB" id="S6A4R0"/>
<dbReference type="EMBL" id="CP004120">
    <property type="protein sequence ID" value="AGT44681.1"/>
    <property type="molecule type" value="Genomic_DNA"/>
</dbReference>
<dbReference type="SUPFAM" id="SSF160214">
    <property type="entry name" value="FlaG-like"/>
    <property type="match status" value="1"/>
</dbReference>
<name>S6A4R0_9SPIR</name>
<dbReference type="PANTHER" id="PTHR37166">
    <property type="entry name" value="PROTEIN FLAG"/>
    <property type="match status" value="1"/>
</dbReference>
<dbReference type="PATRIC" id="fig|1291379.3.peg.2179"/>
<dbReference type="Proteomes" id="UP000015620">
    <property type="component" value="Chromosome"/>
</dbReference>
<dbReference type="STRING" id="1291379.TPE_2207"/>
<evidence type="ECO:0000313" key="1">
    <source>
        <dbReference type="EMBL" id="AGT44681.1"/>
    </source>
</evidence>
<organism evidence="1 2">
    <name type="scientific">Treponema pedis str. T A4</name>
    <dbReference type="NCBI Taxonomy" id="1291379"/>
    <lineage>
        <taxon>Bacteria</taxon>
        <taxon>Pseudomonadati</taxon>
        <taxon>Spirochaetota</taxon>
        <taxon>Spirochaetia</taxon>
        <taxon>Spirochaetales</taxon>
        <taxon>Treponemataceae</taxon>
        <taxon>Treponema</taxon>
    </lineage>
</organism>
<sequence>MEVFMSIEVTGIGHQTALQNRQKEQSVNIALKEAVSAIKKAEEKTDVQITDPKTVSKAVEEIQKLCNMCGRKLQFRVNTDTNRIVVKVIDTSTDKVIREIPSEEIQRLQARIRETVGLLFDETI</sequence>
<keyword evidence="1" id="KW-0282">Flagellum</keyword>
<dbReference type="Gene3D" id="3.30.160.170">
    <property type="entry name" value="FlaG-like"/>
    <property type="match status" value="1"/>
</dbReference>